<evidence type="ECO:0008006" key="3">
    <source>
        <dbReference type="Google" id="ProtNLM"/>
    </source>
</evidence>
<keyword evidence="2" id="KW-1185">Reference proteome</keyword>
<organism evidence="1 2">
    <name type="scientific">Armillaria tabescens</name>
    <name type="common">Ringless honey mushroom</name>
    <name type="synonym">Agaricus tabescens</name>
    <dbReference type="NCBI Taxonomy" id="1929756"/>
    <lineage>
        <taxon>Eukaryota</taxon>
        <taxon>Fungi</taxon>
        <taxon>Dikarya</taxon>
        <taxon>Basidiomycota</taxon>
        <taxon>Agaricomycotina</taxon>
        <taxon>Agaricomycetes</taxon>
        <taxon>Agaricomycetidae</taxon>
        <taxon>Agaricales</taxon>
        <taxon>Marasmiineae</taxon>
        <taxon>Physalacriaceae</taxon>
        <taxon>Desarmillaria</taxon>
    </lineage>
</organism>
<evidence type="ECO:0000313" key="2">
    <source>
        <dbReference type="Proteomes" id="UP001175211"/>
    </source>
</evidence>
<name>A0AA39KDC3_ARMTA</name>
<dbReference type="Proteomes" id="UP001175211">
    <property type="component" value="Unassembled WGS sequence"/>
</dbReference>
<dbReference type="EMBL" id="JAUEPS010000020">
    <property type="protein sequence ID" value="KAK0457781.1"/>
    <property type="molecule type" value="Genomic_DNA"/>
</dbReference>
<evidence type="ECO:0000313" key="1">
    <source>
        <dbReference type="EMBL" id="KAK0457781.1"/>
    </source>
</evidence>
<reference evidence="1" key="1">
    <citation type="submission" date="2023-06" db="EMBL/GenBank/DDBJ databases">
        <authorList>
            <consortium name="Lawrence Berkeley National Laboratory"/>
            <person name="Ahrendt S."/>
            <person name="Sahu N."/>
            <person name="Indic B."/>
            <person name="Wong-Bajracharya J."/>
            <person name="Merenyi Z."/>
            <person name="Ke H.-M."/>
            <person name="Monk M."/>
            <person name="Kocsube S."/>
            <person name="Drula E."/>
            <person name="Lipzen A."/>
            <person name="Balint B."/>
            <person name="Henrissat B."/>
            <person name="Andreopoulos B."/>
            <person name="Martin F.M."/>
            <person name="Harder C.B."/>
            <person name="Rigling D."/>
            <person name="Ford K.L."/>
            <person name="Foster G.D."/>
            <person name="Pangilinan J."/>
            <person name="Papanicolaou A."/>
            <person name="Barry K."/>
            <person name="LaButti K."/>
            <person name="Viragh M."/>
            <person name="Koriabine M."/>
            <person name="Yan M."/>
            <person name="Riley R."/>
            <person name="Champramary S."/>
            <person name="Plett K.L."/>
            <person name="Tsai I.J."/>
            <person name="Slot J."/>
            <person name="Sipos G."/>
            <person name="Plett J."/>
            <person name="Nagy L.G."/>
            <person name="Grigoriev I.V."/>
        </authorList>
    </citation>
    <scope>NUCLEOTIDE SEQUENCE</scope>
    <source>
        <strain evidence="1">CCBAS 213</strain>
    </source>
</reference>
<dbReference type="RefSeq" id="XP_060330080.1">
    <property type="nucleotide sequence ID" value="XM_060473344.1"/>
</dbReference>
<accession>A0AA39KDC3</accession>
<comment type="caution">
    <text evidence="1">The sequence shown here is derived from an EMBL/GenBank/DDBJ whole genome shotgun (WGS) entry which is preliminary data.</text>
</comment>
<protein>
    <recommendedName>
        <fullName evidence="3">F-box domain-containing protein</fullName>
    </recommendedName>
</protein>
<proteinExistence type="predicted"/>
<dbReference type="AlphaFoldDB" id="A0AA39KDC3"/>
<dbReference type="GeneID" id="85356892"/>
<gene>
    <name evidence="1" type="ORF">EV420DRAFT_1547359</name>
</gene>
<sequence>MTVQLGLSLPQSTMTTVDMVMPSTLHSINDDVLGVICAILDKDELKQLSAVDKRLREVSLPLLLRRVCMRIMHKEGMWQLATDAIESMLTSTAFDVVAGHTRFIDIRLSDDKDEDPLPSVLSGRLAEFLSAPFRQLHTLVFTIDEKQAQTFEDKFIMPHIEIPTVTTLMVGAYCDFMVRLCPNVEHLATYGWIWLHSRRGLIAVASEAKMLKHFEMNEWWSANLLQAVYDAMPSIQNLTLDGGPLRGTLQDLVPILSQFKTLKKLGLVDASCLHVGFNPPRCGNAYMGPNGAEVRRKRLHQS</sequence>